<dbReference type="EMBL" id="QVTE01000004">
    <property type="protein sequence ID" value="RFU71449.1"/>
    <property type="molecule type" value="Genomic_DNA"/>
</dbReference>
<proteinExistence type="predicted"/>
<dbReference type="RefSeq" id="WP_117324933.1">
    <property type="nucleotide sequence ID" value="NZ_QVTE01000004.1"/>
</dbReference>
<evidence type="ECO:0000313" key="2">
    <source>
        <dbReference type="Proteomes" id="UP000264541"/>
    </source>
</evidence>
<sequence length="121" mass="14815">MKPMSLKEMLIKLDENQVLKLKGNLNKYKKEGTLFFKGDIHEIDWEKPLEIYYFLSPGNIKYRNAFPVPSSHYWKIMNHVNPWLLLSSYYQTYYRSKKIPQKWAGNLYMYKEAKYVWFFRN</sequence>
<reference evidence="1 2" key="1">
    <citation type="submission" date="2018-08" db="EMBL/GenBank/DDBJ databases">
        <title>Bacillus chawlae sp. nov., Bacillus glennii sp. nov., and Bacillus saganii sp. nov. Isolated from the Vehicle Assembly Building at Kennedy Space Center where the Viking Spacecraft were Assembled.</title>
        <authorList>
            <person name="Seuylemezian A."/>
            <person name="Vaishampayan P."/>
        </authorList>
    </citation>
    <scope>NUCLEOTIDE SEQUENCE [LARGE SCALE GENOMIC DNA]</scope>
    <source>
        <strain evidence="1 2">V47-23a</strain>
    </source>
</reference>
<dbReference type="AlphaFoldDB" id="A0A372LTD1"/>
<dbReference type="OrthoDB" id="2893320at2"/>
<name>A0A372LTD1_9BACI</name>
<gene>
    <name evidence="1" type="ORF">D0469_01720</name>
</gene>
<organism evidence="1 2">
    <name type="scientific">Peribacillus saganii</name>
    <dbReference type="NCBI Taxonomy" id="2303992"/>
    <lineage>
        <taxon>Bacteria</taxon>
        <taxon>Bacillati</taxon>
        <taxon>Bacillota</taxon>
        <taxon>Bacilli</taxon>
        <taxon>Bacillales</taxon>
        <taxon>Bacillaceae</taxon>
        <taxon>Peribacillus</taxon>
    </lineage>
</organism>
<dbReference type="Proteomes" id="UP000264541">
    <property type="component" value="Unassembled WGS sequence"/>
</dbReference>
<protein>
    <submittedName>
        <fullName evidence="1">Uncharacterized protein</fullName>
    </submittedName>
</protein>
<keyword evidence="2" id="KW-1185">Reference proteome</keyword>
<evidence type="ECO:0000313" key="1">
    <source>
        <dbReference type="EMBL" id="RFU71449.1"/>
    </source>
</evidence>
<accession>A0A372LTD1</accession>
<comment type="caution">
    <text evidence="1">The sequence shown here is derived from an EMBL/GenBank/DDBJ whole genome shotgun (WGS) entry which is preliminary data.</text>
</comment>